<dbReference type="PANTHER" id="PTHR37984:SF5">
    <property type="entry name" value="PROTEIN NYNRIN-LIKE"/>
    <property type="match status" value="1"/>
</dbReference>
<evidence type="ECO:0000313" key="13">
    <source>
        <dbReference type="Proteomes" id="UP001165121"/>
    </source>
</evidence>
<dbReference type="GO" id="GO:0006310">
    <property type="term" value="P:DNA recombination"/>
    <property type="evidence" value="ECO:0007669"/>
    <property type="project" value="UniProtKB-KW"/>
</dbReference>
<dbReference type="Gene3D" id="3.30.420.10">
    <property type="entry name" value="Ribonuclease H-like superfamily/Ribonuclease H"/>
    <property type="match status" value="1"/>
</dbReference>
<keyword evidence="13" id="KW-1185">Reference proteome</keyword>
<dbReference type="PANTHER" id="PTHR37984">
    <property type="entry name" value="PROTEIN CBG26694"/>
    <property type="match status" value="1"/>
</dbReference>
<keyword evidence="9" id="KW-0238">DNA-binding</keyword>
<feature type="domain" description="Integrase catalytic" evidence="11">
    <location>
        <begin position="189"/>
        <end position="353"/>
    </location>
</feature>
<dbReference type="Gene3D" id="1.10.340.70">
    <property type="match status" value="1"/>
</dbReference>
<keyword evidence="8" id="KW-0808">Transferase</keyword>
<evidence type="ECO:0000256" key="5">
    <source>
        <dbReference type="ARBA" id="ARBA00022842"/>
    </source>
</evidence>
<keyword evidence="8" id="KW-0548">Nucleotidyltransferase</keyword>
<dbReference type="Proteomes" id="UP001165121">
    <property type="component" value="Unassembled WGS sequence"/>
</dbReference>
<organism evidence="12 13">
    <name type="scientific">Phytophthora fragariaefolia</name>
    <dbReference type="NCBI Taxonomy" id="1490495"/>
    <lineage>
        <taxon>Eukaryota</taxon>
        <taxon>Sar</taxon>
        <taxon>Stramenopiles</taxon>
        <taxon>Oomycota</taxon>
        <taxon>Peronosporomycetes</taxon>
        <taxon>Peronosporales</taxon>
        <taxon>Peronosporaceae</taxon>
        <taxon>Phytophthora</taxon>
    </lineage>
</organism>
<gene>
    <name evidence="12" type="ORF">Pfra01_000448500</name>
</gene>
<sequence>MARWLSLLAEYNFQVEYKPGRLNVVADALSRRPDYAAHKANTNAIGVVRTSTPSSSLLDDVRSTYANNVDAKQLLDEFAAPSDKSRQKVAKYLRARVHRSRIHNGLMLYGAVGDNADRVVVPDDHEQKLRIIYELHDAPTSGHPGREKSYLLITRGFYCSYQYKWVRKYVRACEVCQHVNPAPISQVPLQSLPTSSECWQSISMDFVFGLPPDNKRRTGIVVFVDRFSKMAHPAAVPAEVTAKQTTRLFVDMVFGRHGMPIDNVSDRVPRFTARFWHGVFERLGMQLSMSTPDHPQTDGKTERVNRVLVDALKNYARSFHHWSDCLTMAEFDINNSVHASTGHTPFYVNAKRHLRLWRHMHEPHEVRSARAQYLHRASKAMDFVKRRQAVIRFVLDAIAASVNRQKLNADNNDRGNTNEFKIGSLVLLATQNLAKHAVSDFGASKIAPRFIGPFTVLAKHGNAYTLAIPSSMRLHPNVYVGRLKSNSQHESSVLGDSAPTPA</sequence>
<evidence type="ECO:0000259" key="11">
    <source>
        <dbReference type="PROSITE" id="PS50994"/>
    </source>
</evidence>
<evidence type="ECO:0000256" key="10">
    <source>
        <dbReference type="ARBA" id="ARBA00023172"/>
    </source>
</evidence>
<dbReference type="GO" id="GO:0046872">
    <property type="term" value="F:metal ion binding"/>
    <property type="evidence" value="ECO:0007669"/>
    <property type="project" value="UniProtKB-KW"/>
</dbReference>
<dbReference type="InterPro" id="IPR041588">
    <property type="entry name" value="Integrase_H2C2"/>
</dbReference>
<dbReference type="PROSITE" id="PS50994">
    <property type="entry name" value="INTEGRASE"/>
    <property type="match status" value="1"/>
</dbReference>
<dbReference type="Pfam" id="PF00665">
    <property type="entry name" value="rve"/>
    <property type="match status" value="1"/>
</dbReference>
<dbReference type="OrthoDB" id="2286242at2759"/>
<keyword evidence="3" id="KW-0064">Aspartyl protease</keyword>
<keyword evidence="5" id="KW-0460">Magnesium</keyword>
<dbReference type="GO" id="GO:0006508">
    <property type="term" value="P:proteolysis"/>
    <property type="evidence" value="ECO:0007669"/>
    <property type="project" value="UniProtKB-KW"/>
</dbReference>
<dbReference type="GO" id="GO:0003677">
    <property type="term" value="F:DNA binding"/>
    <property type="evidence" value="ECO:0007669"/>
    <property type="project" value="UniProtKB-KW"/>
</dbReference>
<evidence type="ECO:0000256" key="8">
    <source>
        <dbReference type="ARBA" id="ARBA00022932"/>
    </source>
</evidence>
<dbReference type="GO" id="GO:0015074">
    <property type="term" value="P:DNA integration"/>
    <property type="evidence" value="ECO:0007669"/>
    <property type="project" value="UniProtKB-KW"/>
</dbReference>
<proteinExistence type="predicted"/>
<reference evidence="12" key="1">
    <citation type="submission" date="2023-04" db="EMBL/GenBank/DDBJ databases">
        <title>Phytophthora fragariaefolia NBRC 109709.</title>
        <authorList>
            <person name="Ichikawa N."/>
            <person name="Sato H."/>
            <person name="Tonouchi N."/>
        </authorList>
    </citation>
    <scope>NUCLEOTIDE SEQUENCE</scope>
    <source>
        <strain evidence="12">NBRC 109709</strain>
    </source>
</reference>
<keyword evidence="1" id="KW-0645">Protease</keyword>
<dbReference type="SUPFAM" id="SSF53098">
    <property type="entry name" value="Ribonuclease H-like"/>
    <property type="match status" value="1"/>
</dbReference>
<dbReference type="InterPro" id="IPR036397">
    <property type="entry name" value="RNaseH_sf"/>
</dbReference>
<accession>A0A9W6U3I8</accession>
<keyword evidence="8" id="KW-0239">DNA-directed DNA polymerase</keyword>
<evidence type="ECO:0000256" key="9">
    <source>
        <dbReference type="ARBA" id="ARBA00023125"/>
    </source>
</evidence>
<keyword evidence="6" id="KW-0229">DNA integration</keyword>
<dbReference type="InterPro" id="IPR056924">
    <property type="entry name" value="SH3_Tf2-1"/>
</dbReference>
<dbReference type="GO" id="GO:0004190">
    <property type="term" value="F:aspartic-type endopeptidase activity"/>
    <property type="evidence" value="ECO:0007669"/>
    <property type="project" value="UniProtKB-KW"/>
</dbReference>
<evidence type="ECO:0000256" key="1">
    <source>
        <dbReference type="ARBA" id="ARBA00022670"/>
    </source>
</evidence>
<evidence type="ECO:0000256" key="4">
    <source>
        <dbReference type="ARBA" id="ARBA00022801"/>
    </source>
</evidence>
<comment type="caution">
    <text evidence="12">The sequence shown here is derived from an EMBL/GenBank/DDBJ whole genome shotgun (WGS) entry which is preliminary data.</text>
</comment>
<dbReference type="GO" id="GO:0003964">
    <property type="term" value="F:RNA-directed DNA polymerase activity"/>
    <property type="evidence" value="ECO:0007669"/>
    <property type="project" value="UniProtKB-KW"/>
</dbReference>
<dbReference type="EMBL" id="BSXT01000351">
    <property type="protein sequence ID" value="GMF25264.1"/>
    <property type="molecule type" value="Genomic_DNA"/>
</dbReference>
<evidence type="ECO:0000256" key="2">
    <source>
        <dbReference type="ARBA" id="ARBA00022723"/>
    </source>
</evidence>
<dbReference type="GO" id="GO:0003887">
    <property type="term" value="F:DNA-directed DNA polymerase activity"/>
    <property type="evidence" value="ECO:0007669"/>
    <property type="project" value="UniProtKB-KW"/>
</dbReference>
<evidence type="ECO:0000256" key="3">
    <source>
        <dbReference type="ARBA" id="ARBA00022750"/>
    </source>
</evidence>
<name>A0A9W6U3I8_9STRA</name>
<keyword evidence="2" id="KW-0479">Metal-binding</keyword>
<keyword evidence="10" id="KW-0233">DNA recombination</keyword>
<evidence type="ECO:0000256" key="7">
    <source>
        <dbReference type="ARBA" id="ARBA00022918"/>
    </source>
</evidence>
<protein>
    <submittedName>
        <fullName evidence="12">Unnamed protein product</fullName>
    </submittedName>
</protein>
<dbReference type="Pfam" id="PF24626">
    <property type="entry name" value="SH3_Tf2-1"/>
    <property type="match status" value="1"/>
</dbReference>
<dbReference type="InterPro" id="IPR001584">
    <property type="entry name" value="Integrase_cat-core"/>
</dbReference>
<evidence type="ECO:0000313" key="12">
    <source>
        <dbReference type="EMBL" id="GMF25264.1"/>
    </source>
</evidence>
<dbReference type="InterPro" id="IPR012337">
    <property type="entry name" value="RNaseH-like_sf"/>
</dbReference>
<dbReference type="InterPro" id="IPR050951">
    <property type="entry name" value="Retrovirus_Pol_polyprotein"/>
</dbReference>
<evidence type="ECO:0000256" key="6">
    <source>
        <dbReference type="ARBA" id="ARBA00022908"/>
    </source>
</evidence>
<dbReference type="Pfam" id="PF17921">
    <property type="entry name" value="Integrase_H2C2"/>
    <property type="match status" value="1"/>
</dbReference>
<keyword evidence="4" id="KW-0378">Hydrolase</keyword>
<keyword evidence="7" id="KW-0695">RNA-directed DNA polymerase</keyword>
<dbReference type="AlphaFoldDB" id="A0A9W6U3I8"/>